<dbReference type="AlphaFoldDB" id="A0A2N3XS55"/>
<reference evidence="1" key="1">
    <citation type="submission" date="2017-12" db="EMBL/GenBank/DDBJ databases">
        <title>Sequencing the genomes of 1000 Actinobacteria strains.</title>
        <authorList>
            <person name="Klenk H.-P."/>
        </authorList>
    </citation>
    <scope>NUCLEOTIDE SEQUENCE [LARGE SCALE GENOMIC DNA]</scope>
    <source>
        <strain evidence="1">DSM 44228</strain>
    </source>
</reference>
<dbReference type="Proteomes" id="UP000233786">
    <property type="component" value="Unassembled WGS sequence"/>
</dbReference>
<accession>A0A2N3XS55</accession>
<sequence>MSLRRDSGAVHRSVFADRRTASDCGLRNRDTLTEPWFTVAIGACSNREIRP</sequence>
<comment type="caution">
    <text evidence="1">The sequence shown here is derived from an EMBL/GenBank/DDBJ whole genome shotgun (WGS) entry which is preliminary data.</text>
</comment>
<gene>
    <name evidence="1" type="ORF">A8926_1011</name>
</gene>
<organism evidence="1 2">
    <name type="scientific">Saccharopolyspora spinosa</name>
    <dbReference type="NCBI Taxonomy" id="60894"/>
    <lineage>
        <taxon>Bacteria</taxon>
        <taxon>Bacillati</taxon>
        <taxon>Actinomycetota</taxon>
        <taxon>Actinomycetes</taxon>
        <taxon>Pseudonocardiales</taxon>
        <taxon>Pseudonocardiaceae</taxon>
        <taxon>Saccharopolyspora</taxon>
    </lineage>
</organism>
<name>A0A2N3XS55_SACSN</name>
<dbReference type="STRING" id="994479.GCA_000194155_06400"/>
<evidence type="ECO:0000313" key="2">
    <source>
        <dbReference type="Proteomes" id="UP000233786"/>
    </source>
</evidence>
<protein>
    <submittedName>
        <fullName evidence="1">Uncharacterized protein</fullName>
    </submittedName>
</protein>
<evidence type="ECO:0000313" key="1">
    <source>
        <dbReference type="EMBL" id="PKW13479.1"/>
    </source>
</evidence>
<dbReference type="EMBL" id="PJNB01000001">
    <property type="protein sequence ID" value="PKW13479.1"/>
    <property type="molecule type" value="Genomic_DNA"/>
</dbReference>
<keyword evidence="2" id="KW-1185">Reference proteome</keyword>
<proteinExistence type="predicted"/>